<evidence type="ECO:0000256" key="3">
    <source>
        <dbReference type="ARBA" id="ARBA00022692"/>
    </source>
</evidence>
<dbReference type="GO" id="GO:0022857">
    <property type="term" value="F:transmembrane transporter activity"/>
    <property type="evidence" value="ECO:0007669"/>
    <property type="project" value="InterPro"/>
</dbReference>
<keyword evidence="5 6" id="KW-0472">Membrane</keyword>
<dbReference type="InterPro" id="IPR001851">
    <property type="entry name" value="ABC_transp_permease"/>
</dbReference>
<dbReference type="Proteomes" id="UP000053370">
    <property type="component" value="Unassembled WGS sequence"/>
</dbReference>
<keyword evidence="4 6" id="KW-1133">Transmembrane helix</keyword>
<evidence type="ECO:0000256" key="5">
    <source>
        <dbReference type="ARBA" id="ARBA00023136"/>
    </source>
</evidence>
<evidence type="ECO:0000256" key="4">
    <source>
        <dbReference type="ARBA" id="ARBA00022989"/>
    </source>
</evidence>
<dbReference type="AlphaFoldDB" id="A0A0S7BSF1"/>
<evidence type="ECO:0000313" key="7">
    <source>
        <dbReference type="EMBL" id="GAP40654.1"/>
    </source>
</evidence>
<evidence type="ECO:0000256" key="1">
    <source>
        <dbReference type="ARBA" id="ARBA00004651"/>
    </source>
</evidence>
<keyword evidence="2" id="KW-1003">Cell membrane</keyword>
<dbReference type="STRING" id="1678840.ATC1_13633"/>
<sequence length="328" mass="35458">MEKENMTLYRKSAGKRFFKEHKTEFSMLIIFAVLFIILSFSSEYFFTPQNIKNVMSQISSNSMLAIGMTVVIITSGIDLSVGANLGLSGMIGCMVLMKTQNVLLGILVTLLISTFVGAVNGLLIGYGKMPAFIVTLGMMQICRSLDYVISNANTASKFPEAYSFLGKAKINGSFPVYILFIILMFSIFIWVLAKTRFGRFLYAIGSNEEAARLSGINVKLCTMFAYVVSGILCGFGAWIMTSRLMACDPTYGNGNEMDAIAATVIGGTSMSGGKGTLMGTAIGVLLVGFLRNALNILGVNPYWQGTAIGAVIIVAVLAEKLSQIRIKK</sequence>
<gene>
    <name evidence="7" type="ORF">ATC1_13633</name>
</gene>
<dbReference type="PATRIC" id="fig|1678840.3.peg.1965"/>
<dbReference type="PANTHER" id="PTHR32196:SF72">
    <property type="entry name" value="RIBOSE IMPORT PERMEASE PROTEIN RBSC"/>
    <property type="match status" value="1"/>
</dbReference>
<feature type="transmembrane region" description="Helical" evidence="6">
    <location>
        <begin position="25"/>
        <end position="46"/>
    </location>
</feature>
<evidence type="ECO:0000313" key="8">
    <source>
        <dbReference type="Proteomes" id="UP000053370"/>
    </source>
</evidence>
<evidence type="ECO:0000256" key="2">
    <source>
        <dbReference type="ARBA" id="ARBA00022475"/>
    </source>
</evidence>
<feature type="transmembrane region" description="Helical" evidence="6">
    <location>
        <begin position="58"/>
        <end position="81"/>
    </location>
</feature>
<feature type="transmembrane region" description="Helical" evidence="6">
    <location>
        <begin position="301"/>
        <end position="318"/>
    </location>
</feature>
<dbReference type="PANTHER" id="PTHR32196">
    <property type="entry name" value="ABC TRANSPORTER PERMEASE PROTEIN YPHD-RELATED-RELATED"/>
    <property type="match status" value="1"/>
</dbReference>
<organism evidence="7">
    <name type="scientific">Flexilinea flocculi</name>
    <dbReference type="NCBI Taxonomy" id="1678840"/>
    <lineage>
        <taxon>Bacteria</taxon>
        <taxon>Bacillati</taxon>
        <taxon>Chloroflexota</taxon>
        <taxon>Anaerolineae</taxon>
        <taxon>Anaerolineales</taxon>
        <taxon>Anaerolineaceae</taxon>
        <taxon>Flexilinea</taxon>
    </lineage>
</organism>
<reference evidence="7" key="1">
    <citation type="journal article" date="2015" name="Genome Announc.">
        <title>Draft Genome Sequence of Anaerolineae Strain TC1, a Novel Isolate from a Methanogenic Wastewater Treatment System.</title>
        <authorList>
            <person name="Matsuura N."/>
            <person name="Tourlousse D.M."/>
            <person name="Sun L."/>
            <person name="Toyonaga M."/>
            <person name="Kuroda K."/>
            <person name="Ohashi A."/>
            <person name="Cruz R."/>
            <person name="Yamaguchi T."/>
            <person name="Sekiguchi Y."/>
        </authorList>
    </citation>
    <scope>NUCLEOTIDE SEQUENCE [LARGE SCALE GENOMIC DNA]</scope>
    <source>
        <strain evidence="7">TC1</strain>
    </source>
</reference>
<feature type="transmembrane region" description="Helical" evidence="6">
    <location>
        <begin position="220"/>
        <end position="240"/>
    </location>
</feature>
<accession>A0A0S7BSF1</accession>
<name>A0A0S7BSF1_9CHLR</name>
<dbReference type="Pfam" id="PF02653">
    <property type="entry name" value="BPD_transp_2"/>
    <property type="match status" value="1"/>
</dbReference>
<dbReference type="CDD" id="cd06579">
    <property type="entry name" value="TM_PBP1_transp_AraH_like"/>
    <property type="match status" value="1"/>
</dbReference>
<dbReference type="EMBL" id="DF968181">
    <property type="protein sequence ID" value="GAP40654.1"/>
    <property type="molecule type" value="Genomic_DNA"/>
</dbReference>
<protein>
    <submittedName>
        <fullName evidence="7">Ribose/xylose/arabinose/galactoside ABC-type transport system, permease component</fullName>
    </submittedName>
</protein>
<feature type="transmembrane region" description="Helical" evidence="6">
    <location>
        <begin position="102"/>
        <end position="126"/>
    </location>
</feature>
<comment type="subcellular location">
    <subcellularLocation>
        <location evidence="1">Cell membrane</location>
        <topology evidence="1">Multi-pass membrane protein</topology>
    </subcellularLocation>
</comment>
<proteinExistence type="predicted"/>
<dbReference type="GO" id="GO:0005886">
    <property type="term" value="C:plasma membrane"/>
    <property type="evidence" value="ECO:0007669"/>
    <property type="project" value="UniProtKB-SubCell"/>
</dbReference>
<keyword evidence="8" id="KW-1185">Reference proteome</keyword>
<keyword evidence="3 6" id="KW-0812">Transmembrane</keyword>
<evidence type="ECO:0000256" key="6">
    <source>
        <dbReference type="SAM" id="Phobius"/>
    </source>
</evidence>
<feature type="transmembrane region" description="Helical" evidence="6">
    <location>
        <begin position="174"/>
        <end position="193"/>
    </location>
</feature>